<evidence type="ECO:0000256" key="7">
    <source>
        <dbReference type="ARBA" id="ARBA00034808"/>
    </source>
</evidence>
<proteinExistence type="predicted"/>
<gene>
    <name evidence="14" type="ORF">GP480_01860</name>
</gene>
<keyword evidence="4 10" id="KW-0067">ATP-binding</keyword>
<dbReference type="InterPro" id="IPR000212">
    <property type="entry name" value="DNA_helicase_UvrD/REP"/>
</dbReference>
<dbReference type="Gene3D" id="1.10.486.10">
    <property type="entry name" value="PCRA, domain 4"/>
    <property type="match status" value="1"/>
</dbReference>
<dbReference type="GO" id="GO:0016787">
    <property type="term" value="F:hydrolase activity"/>
    <property type="evidence" value="ECO:0007669"/>
    <property type="project" value="UniProtKB-UniRule"/>
</dbReference>
<feature type="compositionally biased region" description="Basic and acidic residues" evidence="11">
    <location>
        <begin position="722"/>
        <end position="736"/>
    </location>
</feature>
<dbReference type="Pfam" id="PF12705">
    <property type="entry name" value="PDDEXK_1"/>
    <property type="match status" value="1"/>
</dbReference>
<dbReference type="PANTHER" id="PTHR11070:SF2">
    <property type="entry name" value="ATP-DEPENDENT DNA HELICASE SRS2"/>
    <property type="match status" value="1"/>
</dbReference>
<dbReference type="PROSITE" id="PS51257">
    <property type="entry name" value="PROKAR_LIPOPROTEIN"/>
    <property type="match status" value="1"/>
</dbReference>
<evidence type="ECO:0000313" key="14">
    <source>
        <dbReference type="EMBL" id="QHD65197.1"/>
    </source>
</evidence>
<keyword evidence="5" id="KW-0413">Isomerase</keyword>
<dbReference type="SUPFAM" id="SSF52540">
    <property type="entry name" value="P-loop containing nucleoside triphosphate hydrolases"/>
    <property type="match status" value="1"/>
</dbReference>
<dbReference type="InterPro" id="IPR014017">
    <property type="entry name" value="DNA_helicase_UvrD-like_C"/>
</dbReference>
<comment type="catalytic activity">
    <reaction evidence="9">
        <text>ATP + H2O = ADP + phosphate + H(+)</text>
        <dbReference type="Rhea" id="RHEA:13065"/>
        <dbReference type="ChEBI" id="CHEBI:15377"/>
        <dbReference type="ChEBI" id="CHEBI:15378"/>
        <dbReference type="ChEBI" id="CHEBI:30616"/>
        <dbReference type="ChEBI" id="CHEBI:43474"/>
        <dbReference type="ChEBI" id="CHEBI:456216"/>
        <dbReference type="EC" id="5.6.2.4"/>
    </reaction>
</comment>
<dbReference type="GO" id="GO:0033202">
    <property type="term" value="C:DNA helicase complex"/>
    <property type="evidence" value="ECO:0007669"/>
    <property type="project" value="TreeGrafter"/>
</dbReference>
<dbReference type="InterPro" id="IPR027417">
    <property type="entry name" value="P-loop_NTPase"/>
</dbReference>
<evidence type="ECO:0000256" key="8">
    <source>
        <dbReference type="ARBA" id="ARBA00034923"/>
    </source>
</evidence>
<dbReference type="GO" id="GO:0003677">
    <property type="term" value="F:DNA binding"/>
    <property type="evidence" value="ECO:0007669"/>
    <property type="project" value="InterPro"/>
</dbReference>
<feature type="binding site" evidence="10">
    <location>
        <begin position="16"/>
        <end position="23"/>
    </location>
    <ligand>
        <name>ATP</name>
        <dbReference type="ChEBI" id="CHEBI:30616"/>
    </ligand>
</feature>
<dbReference type="GO" id="GO:0005829">
    <property type="term" value="C:cytosol"/>
    <property type="evidence" value="ECO:0007669"/>
    <property type="project" value="TreeGrafter"/>
</dbReference>
<dbReference type="GO" id="GO:0000725">
    <property type="term" value="P:recombinational repair"/>
    <property type="evidence" value="ECO:0007669"/>
    <property type="project" value="TreeGrafter"/>
</dbReference>
<evidence type="ECO:0000259" key="13">
    <source>
        <dbReference type="PROSITE" id="PS51217"/>
    </source>
</evidence>
<feature type="region of interest" description="Disordered" evidence="11">
    <location>
        <begin position="722"/>
        <end position="751"/>
    </location>
</feature>
<reference evidence="14 15" key="2">
    <citation type="journal article" date="2020" name="MBio">
        <title>Isolation and Molecular Analysis of a Novel Neorickettsia Species That Causes Potomac Horse Fever.</title>
        <authorList>
            <person name="Teymournejad O."/>
            <person name="Lin M."/>
            <person name="Bekebrede H."/>
            <person name="Kamr A."/>
            <person name="Toribio R.E."/>
            <person name="Arroyo L.G."/>
            <person name="Baird J.D."/>
            <person name="Rikihisa Y."/>
        </authorList>
    </citation>
    <scope>NUCLEOTIDE SEQUENCE [LARGE SCALE GENOMIC DNA]</scope>
    <source>
        <strain evidence="14 15">Fin17</strain>
    </source>
</reference>
<dbReference type="Gene3D" id="3.40.50.300">
    <property type="entry name" value="P-loop containing nucleotide triphosphate hydrolases"/>
    <property type="match status" value="3"/>
</dbReference>
<evidence type="ECO:0000256" key="1">
    <source>
        <dbReference type="ARBA" id="ARBA00022741"/>
    </source>
</evidence>
<organism evidence="14 15">
    <name type="scientific">Neorickettsia findlayensis</name>
    <dbReference type="NCBI Taxonomy" id="2686014"/>
    <lineage>
        <taxon>Bacteria</taxon>
        <taxon>Pseudomonadati</taxon>
        <taxon>Pseudomonadota</taxon>
        <taxon>Alphaproteobacteria</taxon>
        <taxon>Rickettsiales</taxon>
        <taxon>Anaplasmataceae</taxon>
        <taxon>Neorickettsia</taxon>
    </lineage>
</organism>
<sequence length="906" mass="105262">MIEKVTDPHFSIWINSSAGCGKTALLVKRAVSLLVNKEKNILCITFTKVATAEMHNRIFAILGKLSVMNDAEMDKYLLSTINRTVKDRDYVRKLVYTADTLIQIQTLHSFCWQSIKMCDPQHLSKKIYEENQHTFCRLLAQFIWERCQLSIKTAENTTERKLYEMLASLLSNFHLDYRQIIKKLKNDPLEQLATESIDVLSAFAEFLESNQNIPRYYISHNGIIETAINIEIWNTYEVATKINHILLDEAQDNNLKQWYIISHLCRDFLIDETNNKSIFVVGDYKQSIYGFQGASPDIYLAFYDILKQRDPQNKLIQITTSKSYRSSAAILQFVDSVFENVHLCATSYERISHTTNRAEAPGYIEVIPLLQGEEVDAELRLAISIRKTVQNWLQTGRILKAKGRPVKGSDILILVAHRTNLVDHIYTQLNAANIPVNFTGKLAVKNNPLFELFINLGKFLIYKHDDEALIALLKSPIFAWSDNALLKLRTEKKKERMFEQICDTNAGKVLKKWLKLYGTTFEIYSQILDARTITTLAKYYGSETPYYIDVFLDNTLEHERIHNFIYIFSVEDASLKIKSNNENGVTISTVHGSKGTQSPIVFIVDSNYVPQNRDIFFFTEDGIPLLSSENHVRVVQEIRNVKKESIRYEHLRLLYVALTRAEDELYIMGIGKQSKKNSWYEACSNGIAKIGSQDQDGSYYYTDDLSYRMEIKERVNKFYKDDRLSRGTKNDTERSIKARKNKQPNSENSNEVYYEEKEKLGEMILEDYATKISERTFQIIRGELIHKILEYISKIEKTEKWIDLFLEEHSPELSNEQKNEIKRTVLLFLKKNRKVGGKNEVEVYFDGKLLRMDNVEFGKDTIIIRDYKTGEDKRVSSSIEKQMRLYKEAMQAIYPEKNIITEIIWL</sequence>
<reference evidence="14 15" key="1">
    <citation type="journal article" date="2020" name="MBio">
        <title>Erratum for Teymournejad et al., 'Isolation and Molecular Analysis of a Novel Neorickettsia Species That Causes Potomac Horse Fever'.</title>
        <authorList>
            <person name="Teymournejad O."/>
            <person name="Lin M."/>
            <person name="Bekebrede H."/>
            <person name="Kamr A."/>
            <person name="Toribio R.E."/>
            <person name="Arroyo L.G."/>
            <person name="Baird J.D."/>
            <person name="Rikihisa Y."/>
        </authorList>
    </citation>
    <scope>NUCLEOTIDE SEQUENCE [LARGE SCALE GENOMIC DNA]</scope>
    <source>
        <strain evidence="14 15">Fin17</strain>
    </source>
</reference>
<evidence type="ECO:0000256" key="5">
    <source>
        <dbReference type="ARBA" id="ARBA00023235"/>
    </source>
</evidence>
<dbReference type="InterPro" id="IPR038726">
    <property type="entry name" value="PDDEXK_AddAB-type"/>
</dbReference>
<evidence type="ECO:0000256" key="9">
    <source>
        <dbReference type="ARBA" id="ARBA00048988"/>
    </source>
</evidence>
<evidence type="ECO:0000256" key="4">
    <source>
        <dbReference type="ARBA" id="ARBA00022840"/>
    </source>
</evidence>
<accession>A0A6P1G9Q9</accession>
<comment type="catalytic activity">
    <reaction evidence="6">
        <text>Couples ATP hydrolysis with the unwinding of duplex DNA by translocating in the 3'-5' direction.</text>
        <dbReference type="EC" id="5.6.2.4"/>
    </reaction>
</comment>
<dbReference type="GO" id="GO:0005524">
    <property type="term" value="F:ATP binding"/>
    <property type="evidence" value="ECO:0007669"/>
    <property type="project" value="UniProtKB-UniRule"/>
</dbReference>
<keyword evidence="1 10" id="KW-0547">Nucleotide-binding</keyword>
<evidence type="ECO:0000256" key="3">
    <source>
        <dbReference type="ARBA" id="ARBA00022806"/>
    </source>
</evidence>
<keyword evidence="15" id="KW-1185">Reference proteome</keyword>
<name>A0A6P1G9Q9_9RICK</name>
<dbReference type="PROSITE" id="PS51198">
    <property type="entry name" value="UVRD_HELICASE_ATP_BIND"/>
    <property type="match status" value="1"/>
</dbReference>
<dbReference type="Pfam" id="PF13361">
    <property type="entry name" value="UvrD_C"/>
    <property type="match status" value="1"/>
</dbReference>
<keyword evidence="2 10" id="KW-0378">Hydrolase</keyword>
<dbReference type="Proteomes" id="UP000464912">
    <property type="component" value="Chromosome"/>
</dbReference>
<dbReference type="RefSeq" id="WP_160095368.1">
    <property type="nucleotide sequence ID" value="NZ_CP047224.1"/>
</dbReference>
<feature type="domain" description="UvrD-like helicase C-terminal" evidence="13">
    <location>
        <begin position="341"/>
        <end position="595"/>
    </location>
</feature>
<dbReference type="PROSITE" id="PS51217">
    <property type="entry name" value="UVRD_HELICASE_CTER"/>
    <property type="match status" value="1"/>
</dbReference>
<dbReference type="InterPro" id="IPR014016">
    <property type="entry name" value="UvrD-like_ATP-bd"/>
</dbReference>
<evidence type="ECO:0000256" key="11">
    <source>
        <dbReference type="SAM" id="MobiDB-lite"/>
    </source>
</evidence>
<dbReference type="EMBL" id="CP047224">
    <property type="protein sequence ID" value="QHD65197.1"/>
    <property type="molecule type" value="Genomic_DNA"/>
</dbReference>
<dbReference type="EC" id="5.6.2.4" evidence="7"/>
<evidence type="ECO:0000256" key="2">
    <source>
        <dbReference type="ARBA" id="ARBA00022801"/>
    </source>
</evidence>
<evidence type="ECO:0000256" key="10">
    <source>
        <dbReference type="PROSITE-ProRule" id="PRU00560"/>
    </source>
</evidence>
<keyword evidence="3 10" id="KW-0347">Helicase</keyword>
<dbReference type="KEGG" id="nef:GP480_01860"/>
<protein>
    <recommendedName>
        <fullName evidence="7">DNA 3'-5' helicase</fullName>
        <ecNumber evidence="7">5.6.2.4</ecNumber>
    </recommendedName>
    <alternativeName>
        <fullName evidence="8">DNA 3'-5' helicase II</fullName>
    </alternativeName>
</protein>
<dbReference type="Pfam" id="PF00580">
    <property type="entry name" value="UvrD-helicase"/>
    <property type="match status" value="1"/>
</dbReference>
<evidence type="ECO:0000256" key="6">
    <source>
        <dbReference type="ARBA" id="ARBA00034617"/>
    </source>
</evidence>
<dbReference type="PANTHER" id="PTHR11070">
    <property type="entry name" value="UVRD / RECB / PCRA DNA HELICASE FAMILY MEMBER"/>
    <property type="match status" value="1"/>
</dbReference>
<evidence type="ECO:0000313" key="15">
    <source>
        <dbReference type="Proteomes" id="UP000464912"/>
    </source>
</evidence>
<dbReference type="GO" id="GO:0043138">
    <property type="term" value="F:3'-5' DNA helicase activity"/>
    <property type="evidence" value="ECO:0007669"/>
    <property type="project" value="UniProtKB-EC"/>
</dbReference>
<dbReference type="AlphaFoldDB" id="A0A6P1G9Q9"/>
<evidence type="ECO:0000259" key="12">
    <source>
        <dbReference type="PROSITE" id="PS51198"/>
    </source>
</evidence>
<feature type="domain" description="UvrD-like helicase ATP-binding" evidence="12">
    <location>
        <begin position="1"/>
        <end position="327"/>
    </location>
</feature>